<reference evidence="1" key="1">
    <citation type="submission" date="2020-04" db="EMBL/GenBank/DDBJ databases">
        <authorList>
            <person name="Chiriac C."/>
            <person name="Salcher M."/>
            <person name="Ghai R."/>
            <person name="Kavagutti S V."/>
        </authorList>
    </citation>
    <scope>NUCLEOTIDE SEQUENCE</scope>
</reference>
<accession>A0A6J5L5Z3</accession>
<gene>
    <name evidence="1" type="ORF">UFOVP75_137</name>
</gene>
<sequence length="440" mass="45052">MTAAAYISGPLTADASNVGVVTVASTTGLVIGARVVFVARGVDPLEVTVFSVGGGTSFTCHTNSDTVVDLSAYKVSLKARFTQYAQRDVSAFIPGTYVQRTGDEMTGPLIVDGQIRSTSGGFKFPDGTVQSSAAAFVSQFTTGNGGSVPASGALNGFFIRDDGVWSPAYATIKTDHVTLTARNTAIFTGDVWNVSDDGTGLQTVIGLNEFTDAVPGLAPPSGGGSVNWLQASGWRGIRQSDILPTFAITAFAGTASREIGQSLVTPAFTATYNRTPSTAALTDNAGSASKDVSSTPTSFASLGTFTKSGNNQTVTFTLTASDGTDPSVSANVTTTWLPKVFFGNAADTSSATSGFITALPSNALASSRARSFTATAGTTDHLYYAIPSSYGTPVFTVGGFAGGFSLVGTVSVTNGFSVSQNYDLWKSDSANLGTTTVVVS</sequence>
<evidence type="ECO:0000313" key="1">
    <source>
        <dbReference type="EMBL" id="CAB4127319.1"/>
    </source>
</evidence>
<organism evidence="1">
    <name type="scientific">uncultured Caudovirales phage</name>
    <dbReference type="NCBI Taxonomy" id="2100421"/>
    <lineage>
        <taxon>Viruses</taxon>
        <taxon>Duplodnaviria</taxon>
        <taxon>Heunggongvirae</taxon>
        <taxon>Uroviricota</taxon>
        <taxon>Caudoviricetes</taxon>
        <taxon>Peduoviridae</taxon>
        <taxon>Maltschvirus</taxon>
        <taxon>Maltschvirus maltsch</taxon>
    </lineage>
</organism>
<protein>
    <submittedName>
        <fullName evidence="1">Uncharacterized protein</fullName>
    </submittedName>
</protein>
<proteinExistence type="predicted"/>
<name>A0A6J5L5Z3_9CAUD</name>
<dbReference type="EMBL" id="LR796209">
    <property type="protein sequence ID" value="CAB4127319.1"/>
    <property type="molecule type" value="Genomic_DNA"/>
</dbReference>